<evidence type="ECO:0000259" key="2">
    <source>
        <dbReference type="Pfam" id="PF09925"/>
    </source>
</evidence>
<feature type="transmembrane region" description="Helical" evidence="1">
    <location>
        <begin position="137"/>
        <end position="165"/>
    </location>
</feature>
<gene>
    <name evidence="3" type="ORF">E4K66_33485</name>
</gene>
<proteinExistence type="predicted"/>
<feature type="transmembrane region" description="Helical" evidence="1">
    <location>
        <begin position="177"/>
        <end position="196"/>
    </location>
</feature>
<dbReference type="AlphaFoldDB" id="A0A4Y9KRR9"/>
<feature type="transmembrane region" description="Helical" evidence="1">
    <location>
        <begin position="295"/>
        <end position="314"/>
    </location>
</feature>
<evidence type="ECO:0000256" key="1">
    <source>
        <dbReference type="SAM" id="Phobius"/>
    </source>
</evidence>
<dbReference type="InterPro" id="IPR018677">
    <property type="entry name" value="DUF2157"/>
</dbReference>
<comment type="caution">
    <text evidence="3">The sequence shown here is derived from an EMBL/GenBank/DDBJ whole genome shotgun (WGS) entry which is preliminary data.</text>
</comment>
<dbReference type="EMBL" id="SPQU01000026">
    <property type="protein sequence ID" value="TFV30806.1"/>
    <property type="molecule type" value="Genomic_DNA"/>
</dbReference>
<dbReference type="RefSeq" id="WP_135171556.1">
    <property type="nucleotide sequence ID" value="NZ_SPQU01000026.1"/>
</dbReference>
<keyword evidence="1" id="KW-0812">Transmembrane</keyword>
<sequence>MFEKTYRDRLEADLARWEAEGVIAPASAAAIRTALPPLPAGINIAVVVGIVGGLLIAAAFLAFVAAHWTEIARLMRFAILIAGMVVTGALGAWFAAKGRDVLADLCASIGAIIFGAGIALVGQMYHLGEDFAGGMLLWSIGAFAAALLTGSRGALAVGLVAASIWTCMRSYDSPDVLHLSFVPVWLLATSLAFAWNSRVAAHLVALAVLPWWIATSLRFELDGAQPSFVLANGAALLFGAGLAIAAMSSPRAQRLGSVLSIYGAFALAAVAFLEVTTVDDIIHLRATRAASGQPLWAILCGASGVILALVSATLTKRRGEILAAGAIGLVLLAAPVWPVAPAGEPWLAYAALLCAMLCLVVSGVLDDVRPRIVAGWLGIAGVIAGITWAVKGSLLARSAFLAAAGVVAVAFATALNRALPRSAR</sequence>
<keyword evidence="1" id="KW-0472">Membrane</keyword>
<feature type="transmembrane region" description="Helical" evidence="1">
    <location>
        <begin position="77"/>
        <end position="96"/>
    </location>
</feature>
<evidence type="ECO:0000313" key="4">
    <source>
        <dbReference type="Proteomes" id="UP000298225"/>
    </source>
</evidence>
<feature type="transmembrane region" description="Helical" evidence="1">
    <location>
        <begin position="42"/>
        <end position="65"/>
    </location>
</feature>
<keyword evidence="1" id="KW-1133">Transmembrane helix</keyword>
<evidence type="ECO:0000313" key="3">
    <source>
        <dbReference type="EMBL" id="TFV30806.1"/>
    </source>
</evidence>
<name>A0A4Y9KRR9_9BRAD</name>
<protein>
    <submittedName>
        <fullName evidence="3">DUF2157 domain-containing protein</fullName>
    </submittedName>
</protein>
<organism evidence="3 4">
    <name type="scientific">Bradyrhizobium frederickii</name>
    <dbReference type="NCBI Taxonomy" id="2560054"/>
    <lineage>
        <taxon>Bacteria</taxon>
        <taxon>Pseudomonadati</taxon>
        <taxon>Pseudomonadota</taxon>
        <taxon>Alphaproteobacteria</taxon>
        <taxon>Hyphomicrobiales</taxon>
        <taxon>Nitrobacteraceae</taxon>
        <taxon>Bradyrhizobium</taxon>
    </lineage>
</organism>
<accession>A0A4Y9KRR9</accession>
<feature type="transmembrane region" description="Helical" evidence="1">
    <location>
        <begin position="255"/>
        <end position="275"/>
    </location>
</feature>
<feature type="transmembrane region" description="Helical" evidence="1">
    <location>
        <begin position="346"/>
        <end position="365"/>
    </location>
</feature>
<feature type="transmembrane region" description="Helical" evidence="1">
    <location>
        <begin position="396"/>
        <end position="415"/>
    </location>
</feature>
<keyword evidence="4" id="KW-1185">Reference proteome</keyword>
<dbReference type="Proteomes" id="UP000298225">
    <property type="component" value="Unassembled WGS sequence"/>
</dbReference>
<feature type="transmembrane region" description="Helical" evidence="1">
    <location>
        <begin position="321"/>
        <end position="340"/>
    </location>
</feature>
<feature type="transmembrane region" description="Helical" evidence="1">
    <location>
        <begin position="102"/>
        <end position="125"/>
    </location>
</feature>
<dbReference type="OrthoDB" id="7353197at2"/>
<dbReference type="Pfam" id="PF09925">
    <property type="entry name" value="DUF2157"/>
    <property type="match status" value="1"/>
</dbReference>
<feature type="transmembrane region" description="Helical" evidence="1">
    <location>
        <begin position="227"/>
        <end position="248"/>
    </location>
</feature>
<reference evidence="3 4" key="1">
    <citation type="submission" date="2019-03" db="EMBL/GenBank/DDBJ databases">
        <title>Bradyrhizobium strains diversity isolated from Chamaecrista fasciculata.</title>
        <authorList>
            <person name="Urquiaga M.C.O."/>
            <person name="Hungria M."/>
            <person name="Delamuta J.R.M."/>
        </authorList>
    </citation>
    <scope>NUCLEOTIDE SEQUENCE [LARGE SCALE GENOMIC DNA]</scope>
    <source>
        <strain evidence="3 4">CNPSo 3424</strain>
    </source>
</reference>
<feature type="transmembrane region" description="Helical" evidence="1">
    <location>
        <begin position="372"/>
        <end position="390"/>
    </location>
</feature>
<feature type="domain" description="DUF2157" evidence="2">
    <location>
        <begin position="16"/>
        <end position="154"/>
    </location>
</feature>